<dbReference type="RefSeq" id="WP_019942542.1">
    <property type="nucleotide sequence ID" value="NZ_BMLI01000001.1"/>
</dbReference>
<reference evidence="4" key="1">
    <citation type="journal article" date="2019" name="Int. J. Syst. Evol. Microbiol.">
        <title>The Global Catalogue of Microorganisms (GCM) 10K type strain sequencing project: providing services to taxonomists for standard genome sequencing and annotation.</title>
        <authorList>
            <consortium name="The Broad Institute Genomics Platform"/>
            <consortium name="The Broad Institute Genome Sequencing Center for Infectious Disease"/>
            <person name="Wu L."/>
            <person name="Ma J."/>
        </authorList>
    </citation>
    <scope>NUCLEOTIDE SEQUENCE [LARGE SCALE GENOMIC DNA]</scope>
    <source>
        <strain evidence="4">CGMCC 1.6375</strain>
    </source>
</reference>
<feature type="domain" description="Peptidase C14 caspase" evidence="2">
    <location>
        <begin position="222"/>
        <end position="407"/>
    </location>
</feature>
<accession>A0ABQ2HKX3</accession>
<dbReference type="InterPro" id="IPR011600">
    <property type="entry name" value="Pept_C14_caspase"/>
</dbReference>
<keyword evidence="1" id="KW-1133">Transmembrane helix</keyword>
<dbReference type="Proteomes" id="UP000632339">
    <property type="component" value="Unassembled WGS sequence"/>
</dbReference>
<dbReference type="Gene3D" id="3.40.50.1460">
    <property type="match status" value="1"/>
</dbReference>
<gene>
    <name evidence="3" type="ORF">GCM10010967_11720</name>
</gene>
<evidence type="ECO:0000259" key="2">
    <source>
        <dbReference type="Pfam" id="PF00656"/>
    </source>
</evidence>
<name>A0ABQ2HKX3_9BACT</name>
<proteinExistence type="predicted"/>
<evidence type="ECO:0000313" key="3">
    <source>
        <dbReference type="EMBL" id="GGM81576.1"/>
    </source>
</evidence>
<keyword evidence="4" id="KW-1185">Reference proteome</keyword>
<dbReference type="Pfam" id="PF00656">
    <property type="entry name" value="Peptidase_C14"/>
    <property type="match status" value="1"/>
</dbReference>
<organism evidence="3 4">
    <name type="scientific">Dyadobacter beijingensis</name>
    <dbReference type="NCBI Taxonomy" id="365489"/>
    <lineage>
        <taxon>Bacteria</taxon>
        <taxon>Pseudomonadati</taxon>
        <taxon>Bacteroidota</taxon>
        <taxon>Cytophagia</taxon>
        <taxon>Cytophagales</taxon>
        <taxon>Spirosomataceae</taxon>
        <taxon>Dyadobacter</taxon>
    </lineage>
</organism>
<evidence type="ECO:0000256" key="1">
    <source>
        <dbReference type="SAM" id="Phobius"/>
    </source>
</evidence>
<sequence>MKRSDSPVSPGWFHNITGPAMLFLWLLLAGFESSGQAYFYFENRIGYPNDSVVSYYTFLTLYNNGSGIARTRFKDPVSGENRLFETALLDSAGTDPTKRRFLVQRGEVLPIEGTPGRLYVPPKYVFEKYEEAGETYFKPAAWAYQWPDGSWHYSEMLVNAQKTRADLQRDADLVTFFFSAGDLFYQSLFLMRSGSPNQRKEKLHLIAVANTRDTTLGSSTRRDLDNIVGMFTRIANGLDMEIRVRKIADADFTKTAVEIAIAQLQPAPSDIVVFYYSGHGFRYSNDASLYPRMSFRTQPFADLAKNNMSVEGVYKALLRKKAKVTLVLSDCCNEDIGSPVPMVEEFLRVKAPPGRPPLNISLCKKLFFPEKPVGIIIGSADKNQLAVCTDKLGGYFTNAFKVELEKRLFELSPADITWRTILAASRQQAFELSLGADCNRNERGADAKVQPCVQKARFVVSQ</sequence>
<keyword evidence="1" id="KW-0472">Membrane</keyword>
<feature type="transmembrane region" description="Helical" evidence="1">
    <location>
        <begin position="12"/>
        <end position="31"/>
    </location>
</feature>
<comment type="caution">
    <text evidence="3">The sequence shown here is derived from an EMBL/GenBank/DDBJ whole genome shotgun (WGS) entry which is preliminary data.</text>
</comment>
<protein>
    <recommendedName>
        <fullName evidence="2">Peptidase C14 caspase domain-containing protein</fullName>
    </recommendedName>
</protein>
<dbReference type="EMBL" id="BMLI01000001">
    <property type="protein sequence ID" value="GGM81576.1"/>
    <property type="molecule type" value="Genomic_DNA"/>
</dbReference>
<evidence type="ECO:0000313" key="4">
    <source>
        <dbReference type="Proteomes" id="UP000632339"/>
    </source>
</evidence>
<keyword evidence="1" id="KW-0812">Transmembrane</keyword>